<protein>
    <submittedName>
        <fullName evidence="3">Putative pdz domain-containing protein</fullName>
    </submittedName>
</protein>
<organism evidence="3">
    <name type="scientific">Nyssomyia neivai</name>
    <dbReference type="NCBI Taxonomy" id="330878"/>
    <lineage>
        <taxon>Eukaryota</taxon>
        <taxon>Metazoa</taxon>
        <taxon>Ecdysozoa</taxon>
        <taxon>Arthropoda</taxon>
        <taxon>Hexapoda</taxon>
        <taxon>Insecta</taxon>
        <taxon>Pterygota</taxon>
        <taxon>Neoptera</taxon>
        <taxon>Endopterygota</taxon>
        <taxon>Diptera</taxon>
        <taxon>Nematocera</taxon>
        <taxon>Psychodoidea</taxon>
        <taxon>Psychodidae</taxon>
        <taxon>Nyssomyia</taxon>
    </lineage>
</organism>
<feature type="compositionally biased region" description="Basic and acidic residues" evidence="1">
    <location>
        <begin position="536"/>
        <end position="548"/>
    </location>
</feature>
<dbReference type="PANTHER" id="PTHR11324">
    <property type="entry name" value="IL16-RELATED"/>
    <property type="match status" value="1"/>
</dbReference>
<feature type="compositionally biased region" description="Polar residues" evidence="1">
    <location>
        <begin position="764"/>
        <end position="779"/>
    </location>
</feature>
<feature type="region of interest" description="Disordered" evidence="1">
    <location>
        <begin position="25"/>
        <end position="46"/>
    </location>
</feature>
<accession>A0A1L8DWA2</accession>
<evidence type="ECO:0000259" key="2">
    <source>
        <dbReference type="PROSITE" id="PS50106"/>
    </source>
</evidence>
<feature type="domain" description="PDZ" evidence="2">
    <location>
        <begin position="1008"/>
        <end position="1080"/>
    </location>
</feature>
<sequence length="1091" mass="118864">MEVTKIERIILGTEHGIMSEIRNTNADEGTPEAQQVTKSTQQETQDMERSALVNNCTTLSTHLSPPPTFSRLPPDGHEFPPNFSDTEHTTHQTQSGKSPVKSFSEEAPPLPKSVPPPLIPPRPQTRQELLLKMDVERTQQNGGSSLVEMRKKSIEGTDPQPIRSKEIRKTSLNSMWRKDERSEKSVKDKIAMFSNQEQSDLGRKAFNRSTEDLLDKCDSATTRRLARGDSLTMKAKSVENLDVDDVPCVELRPKVPMVDVPNYSSLPRRNGSTMAGVGQLTRTISFSGYGSSTSIEERRRNSITNMLETRKKSMSKLRGLVIPERVAPEPVLLDLPEIKSADLQKVAGSRFSLPDVSVAPVRIERKIKMTLPSPPTIESRYKSIFEGTRRPLATTLSRPLVATNGHEEATKVITPPIKPPRTSLIITTAKTPQTDESDDSDSIPSSRISTPVGSPVVAHNGTEKMPLTRTLSSETNTSIASSTTSTLTSGSGSQASCSSLGSTPTVDMKRRVVKSSSNESGINRKSILASAKSRSGRCDDHGMRSARYEDEDSTDGYDEEEIKRPKPKIRNSLSSTKSTQPDLVNYKLVDAHDVPSIVDRVINVATFVEVISDSEETLGVKVESEKTIDGEKTSLEPMRRLNHSSSDELSDGNEMNEVAKWVRKEAAKTTIEEPPLLKLEVRGKVIESAPVRTIPKSLSEQTKLSTAEIRKQFESKSTGFVPSPTRQTPTTPKEKVSNYHDRFSSWESVASNSSSGVSSMPARSIQSNGSETMQSTPTDFGSFSSLGSSHSLITAQDLQFIIEEADPPLQVHEAFVVVLQRDSPECSIGITLAGGADYEAKEITVHKILANSPADKDGRLKKGDRILAINGLSMRGLTHRESVTVLKTPRSEVVVVVTRSPSVTASALTKTKRSSLGSLTSLTEKEAPEVGETKIKSFHKASRSLDLDIMVNEDVATSRESLKEENGLKSTPKNSSGHSVTKLGNGKVDTEAPSSFVKLRSLPKGAREVEVVKDSCGLGFSIEGGYDSPLGNRPLLVKKVFMGGAAEKSGKVKNGSEIVGINGFAMATVSRVDAWSYMKRLPAGPVKIVLL</sequence>
<feature type="region of interest" description="Disordered" evidence="1">
    <location>
        <begin position="714"/>
        <end position="738"/>
    </location>
</feature>
<dbReference type="InterPro" id="IPR036034">
    <property type="entry name" value="PDZ_sf"/>
</dbReference>
<name>A0A1L8DWA2_9DIPT</name>
<evidence type="ECO:0000256" key="1">
    <source>
        <dbReference type="SAM" id="MobiDB-lite"/>
    </source>
</evidence>
<feature type="region of interest" description="Disordered" evidence="1">
    <location>
        <begin position="428"/>
        <end position="577"/>
    </location>
</feature>
<feature type="compositionally biased region" description="Low complexity" evidence="1">
    <location>
        <begin position="472"/>
        <end position="502"/>
    </location>
</feature>
<feature type="domain" description="PDZ" evidence="2">
    <location>
        <begin position="816"/>
        <end position="901"/>
    </location>
</feature>
<feature type="compositionally biased region" description="Low complexity" evidence="1">
    <location>
        <begin position="750"/>
        <end position="759"/>
    </location>
</feature>
<feature type="compositionally biased region" description="Acidic residues" evidence="1">
    <location>
        <begin position="549"/>
        <end position="560"/>
    </location>
</feature>
<dbReference type="EMBL" id="GFDF01003353">
    <property type="protein sequence ID" value="JAV10731.1"/>
    <property type="molecule type" value="Transcribed_RNA"/>
</dbReference>
<dbReference type="SMART" id="SM00228">
    <property type="entry name" value="PDZ"/>
    <property type="match status" value="2"/>
</dbReference>
<feature type="compositionally biased region" description="Polar residues" evidence="1">
    <location>
        <begin position="715"/>
        <end position="731"/>
    </location>
</feature>
<feature type="region of interest" description="Disordered" evidence="1">
    <location>
        <begin position="958"/>
        <end position="990"/>
    </location>
</feature>
<reference evidence="3" key="1">
    <citation type="submission" date="2016-12" db="EMBL/GenBank/DDBJ databases">
        <title>An insight into the sialome and mialome of the sand fly, Nyssomyia neivai.</title>
        <authorList>
            <person name="Sebastian V."/>
            <person name="Goulart T.M."/>
            <person name="Oliveira W."/>
            <person name="Calvo E."/>
            <person name="Oliveira L.F."/>
            <person name="Pinto M.C."/>
            <person name="Rosselino A.M."/>
            <person name="Ribeiro J.M."/>
        </authorList>
    </citation>
    <scope>NUCLEOTIDE SEQUENCE</scope>
</reference>
<dbReference type="SUPFAM" id="SSF50156">
    <property type="entry name" value="PDZ domain-like"/>
    <property type="match status" value="2"/>
</dbReference>
<dbReference type="PROSITE" id="PS50106">
    <property type="entry name" value="PDZ"/>
    <property type="match status" value="2"/>
</dbReference>
<dbReference type="Gene3D" id="2.30.42.10">
    <property type="match status" value="2"/>
</dbReference>
<dbReference type="InterPro" id="IPR001478">
    <property type="entry name" value="PDZ"/>
</dbReference>
<dbReference type="Pfam" id="PF00595">
    <property type="entry name" value="PDZ"/>
    <property type="match status" value="2"/>
</dbReference>
<feature type="region of interest" description="Disordered" evidence="1">
    <location>
        <begin position="750"/>
        <end position="781"/>
    </location>
</feature>
<feature type="compositionally biased region" description="Polar residues" evidence="1">
    <location>
        <begin position="25"/>
        <end position="44"/>
    </location>
</feature>
<feature type="compositionally biased region" description="Polar residues" evidence="1">
    <location>
        <begin position="968"/>
        <end position="979"/>
    </location>
</feature>
<evidence type="ECO:0000313" key="3">
    <source>
        <dbReference type="EMBL" id="JAV10731.1"/>
    </source>
</evidence>
<dbReference type="AlphaFoldDB" id="A0A1L8DWA2"/>
<feature type="compositionally biased region" description="Pro residues" evidence="1">
    <location>
        <begin position="108"/>
        <end position="123"/>
    </location>
</feature>
<feature type="compositionally biased region" description="Polar residues" evidence="1">
    <location>
        <begin position="514"/>
        <end position="523"/>
    </location>
</feature>
<dbReference type="PANTHER" id="PTHR11324:SF16">
    <property type="entry name" value="PDZ DOMAIN-CONTAINING PROTEIN 2"/>
    <property type="match status" value="1"/>
</dbReference>
<feature type="compositionally biased region" description="Basic and acidic residues" evidence="1">
    <location>
        <begin position="958"/>
        <end position="967"/>
    </location>
</feature>
<feature type="region of interest" description="Disordered" evidence="1">
    <location>
        <begin position="58"/>
        <end position="123"/>
    </location>
</feature>
<proteinExistence type="predicted"/>